<reference evidence="3" key="1">
    <citation type="submission" date="2021-12" db="EMBL/GenBank/DDBJ databases">
        <authorList>
            <person name="King R."/>
        </authorList>
    </citation>
    <scope>NUCLEOTIDE SEQUENCE</scope>
</reference>
<evidence type="ECO:0000313" key="3">
    <source>
        <dbReference type="EMBL" id="CAH0380783.1"/>
    </source>
</evidence>
<organism evidence="3 4">
    <name type="scientific">Bemisia tabaci</name>
    <name type="common">Sweetpotato whitefly</name>
    <name type="synonym">Aleurodes tabaci</name>
    <dbReference type="NCBI Taxonomy" id="7038"/>
    <lineage>
        <taxon>Eukaryota</taxon>
        <taxon>Metazoa</taxon>
        <taxon>Ecdysozoa</taxon>
        <taxon>Arthropoda</taxon>
        <taxon>Hexapoda</taxon>
        <taxon>Insecta</taxon>
        <taxon>Pterygota</taxon>
        <taxon>Neoptera</taxon>
        <taxon>Paraneoptera</taxon>
        <taxon>Hemiptera</taxon>
        <taxon>Sternorrhyncha</taxon>
        <taxon>Aleyrodoidea</taxon>
        <taxon>Aleyrodidae</taxon>
        <taxon>Aleyrodinae</taxon>
        <taxon>Bemisia</taxon>
    </lineage>
</organism>
<protein>
    <submittedName>
        <fullName evidence="3">Uncharacterized protein</fullName>
    </submittedName>
</protein>
<evidence type="ECO:0000256" key="1">
    <source>
        <dbReference type="ARBA" id="ARBA00022598"/>
    </source>
</evidence>
<evidence type="ECO:0000256" key="2">
    <source>
        <dbReference type="SAM" id="MobiDB-lite"/>
    </source>
</evidence>
<proteinExistence type="predicted"/>
<evidence type="ECO:0000313" key="4">
    <source>
        <dbReference type="Proteomes" id="UP001152759"/>
    </source>
</evidence>
<name>A0A9P0A098_BEMTA</name>
<sequence length="168" mass="18591">MIVNERDRKQNSAFNHASRAVSDVKVESNPAGGPIKAEPKKRAKKKVDDDDEGSSTSATPTPKQATPKKATPKKAHGELSQVQTQVSSDDKPSKDDLFREFRRLCADVANESSYLKKTEIIQKMFTKGADGKDAIPVARHTMKVVSTKGNSWKAEEIPFKTFYSSENH</sequence>
<gene>
    <name evidence="3" type="ORF">BEMITA_LOCUS499</name>
</gene>
<dbReference type="EMBL" id="OU963862">
    <property type="protein sequence ID" value="CAH0380783.1"/>
    <property type="molecule type" value="Genomic_DNA"/>
</dbReference>
<feature type="compositionally biased region" description="Basic and acidic residues" evidence="2">
    <location>
        <begin position="1"/>
        <end position="10"/>
    </location>
</feature>
<keyword evidence="4" id="KW-1185">Reference proteome</keyword>
<dbReference type="GO" id="GO:0003677">
    <property type="term" value="F:DNA binding"/>
    <property type="evidence" value="ECO:0007669"/>
    <property type="project" value="InterPro"/>
</dbReference>
<accession>A0A9P0A098</accession>
<dbReference type="GO" id="GO:0006281">
    <property type="term" value="P:DNA repair"/>
    <property type="evidence" value="ECO:0007669"/>
    <property type="project" value="InterPro"/>
</dbReference>
<dbReference type="GO" id="GO:0003910">
    <property type="term" value="F:DNA ligase (ATP) activity"/>
    <property type="evidence" value="ECO:0007669"/>
    <property type="project" value="InterPro"/>
</dbReference>
<dbReference type="InterPro" id="IPR036599">
    <property type="entry name" value="DNA_ligase_N_sf"/>
</dbReference>
<dbReference type="GO" id="GO:0006310">
    <property type="term" value="P:DNA recombination"/>
    <property type="evidence" value="ECO:0007669"/>
    <property type="project" value="InterPro"/>
</dbReference>
<dbReference type="Proteomes" id="UP001152759">
    <property type="component" value="Chromosome 1"/>
</dbReference>
<feature type="compositionally biased region" description="Low complexity" evidence="2">
    <location>
        <begin position="54"/>
        <end position="69"/>
    </location>
</feature>
<keyword evidence="1" id="KW-0436">Ligase</keyword>
<dbReference type="AlphaFoldDB" id="A0A9P0A098"/>
<feature type="region of interest" description="Disordered" evidence="2">
    <location>
        <begin position="1"/>
        <end position="94"/>
    </location>
</feature>
<dbReference type="Gene3D" id="1.10.3260.10">
    <property type="entry name" value="DNA ligase, ATP-dependent, N-terminal domain"/>
    <property type="match status" value="1"/>
</dbReference>